<comment type="caution">
    <text evidence="3">The sequence shown here is derived from an EMBL/GenBank/DDBJ whole genome shotgun (WGS) entry which is preliminary data.</text>
</comment>
<dbReference type="InterPro" id="IPR015883">
    <property type="entry name" value="Glyco_hydro_20_cat"/>
</dbReference>
<sequence>MELFNNVTRDEFLHLGMDEIYYPCWNSSPKIKAFMVEHGYNKISEVQEHYTRR</sequence>
<dbReference type="EMBL" id="CAJVCH010075673">
    <property type="protein sequence ID" value="CAG7720968.1"/>
    <property type="molecule type" value="Genomic_DNA"/>
</dbReference>
<accession>A0A8J2K7V8</accession>
<feature type="non-terminal residue" evidence="3">
    <location>
        <position position="53"/>
    </location>
</feature>
<keyword evidence="1" id="KW-0378">Hydrolase</keyword>
<dbReference type="GO" id="GO:0004553">
    <property type="term" value="F:hydrolase activity, hydrolyzing O-glycosyl compounds"/>
    <property type="evidence" value="ECO:0007669"/>
    <property type="project" value="InterPro"/>
</dbReference>
<organism evidence="3 4">
    <name type="scientific">Allacma fusca</name>
    <dbReference type="NCBI Taxonomy" id="39272"/>
    <lineage>
        <taxon>Eukaryota</taxon>
        <taxon>Metazoa</taxon>
        <taxon>Ecdysozoa</taxon>
        <taxon>Arthropoda</taxon>
        <taxon>Hexapoda</taxon>
        <taxon>Collembola</taxon>
        <taxon>Symphypleona</taxon>
        <taxon>Sminthuridae</taxon>
        <taxon>Allacma</taxon>
    </lineage>
</organism>
<keyword evidence="4" id="KW-1185">Reference proteome</keyword>
<evidence type="ECO:0000313" key="3">
    <source>
        <dbReference type="EMBL" id="CAG7720968.1"/>
    </source>
</evidence>
<gene>
    <name evidence="3" type="ORF">AFUS01_LOCUS10218</name>
</gene>
<dbReference type="AlphaFoldDB" id="A0A8J2K7V8"/>
<evidence type="ECO:0000259" key="2">
    <source>
        <dbReference type="Pfam" id="PF00728"/>
    </source>
</evidence>
<evidence type="ECO:0000313" key="4">
    <source>
        <dbReference type="Proteomes" id="UP000708208"/>
    </source>
</evidence>
<reference evidence="3" key="1">
    <citation type="submission" date="2021-06" db="EMBL/GenBank/DDBJ databases">
        <authorList>
            <person name="Hodson N. C."/>
            <person name="Mongue J. A."/>
            <person name="Jaron S. K."/>
        </authorList>
    </citation>
    <scope>NUCLEOTIDE SEQUENCE</scope>
</reference>
<dbReference type="GO" id="GO:0005975">
    <property type="term" value="P:carbohydrate metabolic process"/>
    <property type="evidence" value="ECO:0007669"/>
    <property type="project" value="InterPro"/>
</dbReference>
<feature type="domain" description="Glycoside hydrolase family 20 catalytic" evidence="2">
    <location>
        <begin position="6"/>
        <end position="52"/>
    </location>
</feature>
<proteinExistence type="predicted"/>
<dbReference type="OrthoDB" id="428480at2759"/>
<evidence type="ECO:0000256" key="1">
    <source>
        <dbReference type="ARBA" id="ARBA00022801"/>
    </source>
</evidence>
<protein>
    <recommendedName>
        <fullName evidence="2">Glycoside hydrolase family 20 catalytic domain-containing protein</fullName>
    </recommendedName>
</protein>
<name>A0A8J2K7V8_9HEXA</name>
<dbReference type="Proteomes" id="UP000708208">
    <property type="component" value="Unassembled WGS sequence"/>
</dbReference>
<dbReference type="Pfam" id="PF00728">
    <property type="entry name" value="Glyco_hydro_20"/>
    <property type="match status" value="1"/>
</dbReference>